<dbReference type="EMBL" id="KZ613493">
    <property type="protein sequence ID" value="PMD18638.1"/>
    <property type="molecule type" value="Genomic_DNA"/>
</dbReference>
<evidence type="ECO:0000256" key="2">
    <source>
        <dbReference type="ARBA" id="ARBA00022827"/>
    </source>
</evidence>
<dbReference type="PANTHER" id="PTHR43400">
    <property type="entry name" value="FUMARATE REDUCTASE"/>
    <property type="match status" value="1"/>
</dbReference>
<dbReference type="GO" id="GO:0016156">
    <property type="term" value="F:fumarate reductase (NADH) activity"/>
    <property type="evidence" value="ECO:0007669"/>
    <property type="project" value="UniProtKB-EC"/>
</dbReference>
<evidence type="ECO:0000259" key="6">
    <source>
        <dbReference type="Pfam" id="PF00890"/>
    </source>
</evidence>
<dbReference type="PANTHER" id="PTHR43400:SF12">
    <property type="entry name" value="FUMARATE REDUCTASE"/>
    <property type="match status" value="1"/>
</dbReference>
<dbReference type="EC" id="1.3.1.6" evidence="4"/>
<evidence type="ECO:0000313" key="8">
    <source>
        <dbReference type="Proteomes" id="UP000235672"/>
    </source>
</evidence>
<dbReference type="InterPro" id="IPR036188">
    <property type="entry name" value="FAD/NAD-bd_sf"/>
</dbReference>
<dbReference type="Pfam" id="PF00890">
    <property type="entry name" value="FAD_binding_2"/>
    <property type="match status" value="1"/>
</dbReference>
<gene>
    <name evidence="7" type="ORF">NA56DRAFT_647821</name>
</gene>
<evidence type="ECO:0000313" key="7">
    <source>
        <dbReference type="EMBL" id="PMD18638.1"/>
    </source>
</evidence>
<keyword evidence="2 4" id="KW-0274">FAD</keyword>
<keyword evidence="1 4" id="KW-0285">Flavoprotein</keyword>
<feature type="domain" description="FAD-dependent oxidoreductase 2 FAD-binding" evidence="6">
    <location>
        <begin position="47"/>
        <end position="488"/>
    </location>
</feature>
<evidence type="ECO:0000256" key="5">
    <source>
        <dbReference type="SAM" id="Phobius"/>
    </source>
</evidence>
<evidence type="ECO:0000256" key="1">
    <source>
        <dbReference type="ARBA" id="ARBA00022630"/>
    </source>
</evidence>
<reference evidence="7 8" key="1">
    <citation type="submission" date="2016-05" db="EMBL/GenBank/DDBJ databases">
        <title>A degradative enzymes factory behind the ericoid mycorrhizal symbiosis.</title>
        <authorList>
            <consortium name="DOE Joint Genome Institute"/>
            <person name="Martino E."/>
            <person name="Morin E."/>
            <person name="Grelet G."/>
            <person name="Kuo A."/>
            <person name="Kohler A."/>
            <person name="Daghino S."/>
            <person name="Barry K."/>
            <person name="Choi C."/>
            <person name="Cichocki N."/>
            <person name="Clum A."/>
            <person name="Copeland A."/>
            <person name="Hainaut M."/>
            <person name="Haridas S."/>
            <person name="Labutti K."/>
            <person name="Lindquist E."/>
            <person name="Lipzen A."/>
            <person name="Khouja H.-R."/>
            <person name="Murat C."/>
            <person name="Ohm R."/>
            <person name="Olson A."/>
            <person name="Spatafora J."/>
            <person name="Veneault-Fourrey C."/>
            <person name="Henrissat B."/>
            <person name="Grigoriev I."/>
            <person name="Martin F."/>
            <person name="Perotto S."/>
        </authorList>
    </citation>
    <scope>NUCLEOTIDE SEQUENCE [LARGE SCALE GENOMIC DNA]</scope>
    <source>
        <strain evidence="7 8">UAMH 7357</strain>
    </source>
</reference>
<dbReference type="NCBIfam" id="TIGR01813">
    <property type="entry name" value="flavo_cyto_c"/>
    <property type="match status" value="1"/>
</dbReference>
<dbReference type="AlphaFoldDB" id="A0A2J6PX93"/>
<dbReference type="InterPro" id="IPR050315">
    <property type="entry name" value="FAD-oxidoreductase_2"/>
</dbReference>
<comment type="cofactor">
    <cofactor evidence="4">
        <name>FAD</name>
        <dbReference type="ChEBI" id="CHEBI:57692"/>
    </cofactor>
    <text evidence="4">Binds 1 FAD per monomer.</text>
</comment>
<dbReference type="OrthoDB" id="10252157at2759"/>
<dbReference type="InterPro" id="IPR027477">
    <property type="entry name" value="Succ_DH/fumarate_Rdtase_cat_sf"/>
</dbReference>
<dbReference type="Gene3D" id="3.90.700.10">
    <property type="entry name" value="Succinate dehydrogenase/fumarate reductase flavoprotein, catalytic domain"/>
    <property type="match status" value="1"/>
</dbReference>
<comment type="function">
    <text evidence="4">Irreversibly catalyzes the reduction of fumarate to succinate.</text>
</comment>
<dbReference type="STRING" id="1745343.A0A2J6PX93"/>
<keyword evidence="3 4" id="KW-0560">Oxidoreductase</keyword>
<dbReference type="InterPro" id="IPR003953">
    <property type="entry name" value="FAD-dep_OxRdtase_2_FAD-bd"/>
</dbReference>
<dbReference type="GO" id="GO:0010181">
    <property type="term" value="F:FMN binding"/>
    <property type="evidence" value="ECO:0007669"/>
    <property type="project" value="InterPro"/>
</dbReference>
<accession>A0A2J6PX93</accession>
<dbReference type="InterPro" id="IPR010960">
    <property type="entry name" value="Flavocytochrome_c"/>
</dbReference>
<keyword evidence="5" id="KW-0812">Transmembrane</keyword>
<feature type="transmembrane region" description="Helical" evidence="5">
    <location>
        <begin position="7"/>
        <end position="27"/>
    </location>
</feature>
<protein>
    <recommendedName>
        <fullName evidence="4">Fumarate reductase</fullName>
        <ecNumber evidence="4">1.3.1.6</ecNumber>
    </recommendedName>
</protein>
<comment type="similarity">
    <text evidence="4">Belongs to the FAD-dependent oxidoreductase 2 family. FRD/SDH subfamily.</text>
</comment>
<dbReference type="Gene3D" id="3.50.50.60">
    <property type="entry name" value="FAD/NAD(P)-binding domain"/>
    <property type="match status" value="1"/>
</dbReference>
<organism evidence="7 8">
    <name type="scientific">Hyaloscypha hepaticicola</name>
    <dbReference type="NCBI Taxonomy" id="2082293"/>
    <lineage>
        <taxon>Eukaryota</taxon>
        <taxon>Fungi</taxon>
        <taxon>Dikarya</taxon>
        <taxon>Ascomycota</taxon>
        <taxon>Pezizomycotina</taxon>
        <taxon>Leotiomycetes</taxon>
        <taxon>Helotiales</taxon>
        <taxon>Hyaloscyphaceae</taxon>
        <taxon>Hyaloscypha</taxon>
    </lineage>
</organism>
<feature type="transmembrane region" description="Helical" evidence="5">
    <location>
        <begin position="47"/>
        <end position="73"/>
    </location>
</feature>
<sequence>MSRRRILTLIILSVFIALASFLWRMLLSTTVPTSSKISTMTRENQSAIIVGSGLAGLSAASTLISHSIPVILLERSAKPGGNSIKASSGINGAPTKYQSGPPLSDTSFYADSIHSAGKLFESAGREERGRRERLVGTLTNRSASAIEWLVEKGVDLSFVAQLGGHSFPRTHRGGGKTPPGFAIVSTLLNELKASPLFTLQTGCVVTKVVQAGERVEGVQYQCDDGEEKELRGPVVFATGGFAGDAHGMLKAFRPDLTGFPSTNEPRPGSQGLLTAVGAQLLDMEQVQVHPTSFVDPKDASNPVKFLAAEFLRGEGGLLLTSGGKRFVNEMETRKNITDAIMRLPAKQEVPKQWDVQLVLDEGAYEVASSHIDFYVFKGLMKKTTLSELGAEAGKTVRKYALAAEGEADDEFGRMHFGHWELKSEEVSGKSVVFIGRVTPAVHFTMGGVVINEHVGLLGKKGLTMEGIWAAGEVTGGIHGENRLGGSSLLECVVFGRIAGEEVVRYVSQEGRQ</sequence>
<evidence type="ECO:0000256" key="4">
    <source>
        <dbReference type="RuleBase" id="RU366062"/>
    </source>
</evidence>
<dbReference type="SUPFAM" id="SSF51905">
    <property type="entry name" value="FAD/NAD(P)-binding domain"/>
    <property type="match status" value="1"/>
</dbReference>
<keyword evidence="5" id="KW-1133">Transmembrane helix</keyword>
<evidence type="ECO:0000256" key="3">
    <source>
        <dbReference type="ARBA" id="ARBA00023002"/>
    </source>
</evidence>
<dbReference type="SUPFAM" id="SSF56425">
    <property type="entry name" value="Succinate dehydrogenase/fumarate reductase flavoprotein, catalytic domain"/>
    <property type="match status" value="1"/>
</dbReference>
<keyword evidence="8" id="KW-1185">Reference proteome</keyword>
<proteinExistence type="inferred from homology"/>
<keyword evidence="5" id="KW-0472">Membrane</keyword>
<name>A0A2J6PX93_9HELO</name>
<comment type="catalytic activity">
    <reaction evidence="4">
        <text>succinate + NAD(+) = fumarate + NADH + H(+)</text>
        <dbReference type="Rhea" id="RHEA:18281"/>
        <dbReference type="ChEBI" id="CHEBI:15378"/>
        <dbReference type="ChEBI" id="CHEBI:29806"/>
        <dbReference type="ChEBI" id="CHEBI:30031"/>
        <dbReference type="ChEBI" id="CHEBI:57540"/>
        <dbReference type="ChEBI" id="CHEBI:57945"/>
        <dbReference type="EC" id="1.3.1.6"/>
    </reaction>
</comment>
<dbReference type="Proteomes" id="UP000235672">
    <property type="component" value="Unassembled WGS sequence"/>
</dbReference>